<dbReference type="InterPro" id="IPR011990">
    <property type="entry name" value="TPR-like_helical_dom_sf"/>
</dbReference>
<protein>
    <recommendedName>
        <fullName evidence="3">Tetratricopeptide repeat protein</fullName>
    </recommendedName>
</protein>
<sequence>MDLLDFEGQAMYFDAPLGDEPERLLQEAAACYPHERAEHLLLRAYFLAPEHLAVLVALYRFYYYRHRYGDALQVAERTLQVAGRMLGLRGTWSDFDYADLANAVVTSIVLTRFYLLALKATGFLLLRLGDPECAVERLRKVVQLDSNDRLGAGPLLDLALGAMAEPSGRNDDGISVAEA</sequence>
<dbReference type="EMBL" id="QPJY01000002">
    <property type="protein sequence ID" value="RCX32029.1"/>
    <property type="molecule type" value="Genomic_DNA"/>
</dbReference>
<dbReference type="Gene3D" id="1.25.40.10">
    <property type="entry name" value="Tetratricopeptide repeat domain"/>
    <property type="match status" value="1"/>
</dbReference>
<comment type="caution">
    <text evidence="1">The sequence shown here is derived from an EMBL/GenBank/DDBJ whole genome shotgun (WGS) entry which is preliminary data.</text>
</comment>
<organism evidence="1 2">
    <name type="scientific">Thioalbus denitrificans</name>
    <dbReference type="NCBI Taxonomy" id="547122"/>
    <lineage>
        <taxon>Bacteria</taxon>
        <taxon>Pseudomonadati</taxon>
        <taxon>Pseudomonadota</taxon>
        <taxon>Gammaproteobacteria</taxon>
        <taxon>Chromatiales</taxon>
        <taxon>Ectothiorhodospiraceae</taxon>
        <taxon>Thioalbus</taxon>
    </lineage>
</organism>
<accession>A0A369CDP4</accession>
<dbReference type="OrthoDB" id="9812003at2"/>
<gene>
    <name evidence="1" type="ORF">DFQ59_102379</name>
</gene>
<dbReference type="Proteomes" id="UP000252707">
    <property type="component" value="Unassembled WGS sequence"/>
</dbReference>
<evidence type="ECO:0008006" key="3">
    <source>
        <dbReference type="Google" id="ProtNLM"/>
    </source>
</evidence>
<keyword evidence="2" id="KW-1185">Reference proteome</keyword>
<dbReference type="SUPFAM" id="SSF48452">
    <property type="entry name" value="TPR-like"/>
    <property type="match status" value="1"/>
</dbReference>
<evidence type="ECO:0000313" key="2">
    <source>
        <dbReference type="Proteomes" id="UP000252707"/>
    </source>
</evidence>
<dbReference type="RefSeq" id="WP_114279203.1">
    <property type="nucleotide sequence ID" value="NZ_QPJY01000002.1"/>
</dbReference>
<dbReference type="AlphaFoldDB" id="A0A369CDP4"/>
<proteinExistence type="predicted"/>
<reference evidence="1 2" key="1">
    <citation type="submission" date="2018-07" db="EMBL/GenBank/DDBJ databases">
        <title>Genomic Encyclopedia of Type Strains, Phase IV (KMG-IV): sequencing the most valuable type-strain genomes for metagenomic binning, comparative biology and taxonomic classification.</title>
        <authorList>
            <person name="Goeker M."/>
        </authorList>
    </citation>
    <scope>NUCLEOTIDE SEQUENCE [LARGE SCALE GENOMIC DNA]</scope>
    <source>
        <strain evidence="1 2">DSM 26407</strain>
    </source>
</reference>
<evidence type="ECO:0000313" key="1">
    <source>
        <dbReference type="EMBL" id="RCX32029.1"/>
    </source>
</evidence>
<name>A0A369CDP4_9GAMM</name>